<dbReference type="FunFam" id="3.40.50.720:FF:000906">
    <property type="entry name" value="Alcohol dehydrogenase"/>
    <property type="match status" value="1"/>
</dbReference>
<dbReference type="SUPFAM" id="SSF50129">
    <property type="entry name" value="GroES-like"/>
    <property type="match status" value="1"/>
</dbReference>
<dbReference type="Gene3D" id="3.40.50.720">
    <property type="entry name" value="NAD(P)-binding Rossmann-like Domain"/>
    <property type="match status" value="1"/>
</dbReference>
<name>A0A6I8T9M3_AEDAE</name>
<evidence type="ECO:0000313" key="7">
    <source>
        <dbReference type="Proteomes" id="UP000008820"/>
    </source>
</evidence>
<comment type="subcellular location">
    <subcellularLocation>
        <location evidence="1">Mitochondrion</location>
    </subcellularLocation>
</comment>
<proteinExistence type="inferred from homology"/>
<dbReference type="OrthoDB" id="9930022at2759"/>
<dbReference type="InterPro" id="IPR037397">
    <property type="entry name" value="RTN4IP1"/>
</dbReference>
<sequence>MDEVRNRFGDAVQTVQINSNISMATETGLRVVRQYSDEGRNIAMRAINDANVEANSIMRNAWANVLELIERLKNTAREVADPSIIYEQLQILFRDEISLNNAFFVLVGLGFGTTGGVLLGFWLARPHLAMPIMKSIACTSFRDPDNVAVCNTGVPQFESSSDILVRVRAAALNRIDRRIAFGYGRTLRRMIKNYDSSYNPELPLVLGRSCAGIVEAVGKTSKSGLEIGDEVWLAAPWYESGTASELVVVPETRISRKPFLIGFEGAASLPYSGCIALSLMDAHGLTEHTSKGKRVLVQDACSPVGCVITQLANKWGANVAVTCHTRSAPVIHELEERGAADIIAFANEHFRSNFIDVNVEKSNLINELTPREKFDYIFLTTRIAYDHKFLEKFLTKQGIIIDAVEPELASDEYGPLMRVLLAFLVKFRKMIAVVFRTHPDWGGPHLCHLVLERLAGFVNDETLKTVVDRVYTPNEVERALDHICSEKSIGSTIITFR</sequence>
<dbReference type="Gene3D" id="3.90.180.10">
    <property type="entry name" value="Medium-chain alcohol dehydrogenases, catalytic domain"/>
    <property type="match status" value="1"/>
</dbReference>
<dbReference type="GO" id="GO:0016491">
    <property type="term" value="F:oxidoreductase activity"/>
    <property type="evidence" value="ECO:0007669"/>
    <property type="project" value="UniProtKB-KW"/>
</dbReference>
<dbReference type="InterPro" id="IPR036291">
    <property type="entry name" value="NAD(P)-bd_dom_sf"/>
</dbReference>
<evidence type="ECO:0000256" key="3">
    <source>
        <dbReference type="ARBA" id="ARBA00022946"/>
    </source>
</evidence>
<dbReference type="InterPro" id="IPR050700">
    <property type="entry name" value="YIM1/Zinc_Alcohol_DH_Fams"/>
</dbReference>
<dbReference type="Proteomes" id="UP000008820">
    <property type="component" value="Chromosome 3"/>
</dbReference>
<dbReference type="PANTHER" id="PTHR11695">
    <property type="entry name" value="ALCOHOL DEHYDROGENASE RELATED"/>
    <property type="match status" value="1"/>
</dbReference>
<dbReference type="InterPro" id="IPR020843">
    <property type="entry name" value="ER"/>
</dbReference>
<organism evidence="6 7">
    <name type="scientific">Aedes aegypti</name>
    <name type="common">Yellowfever mosquito</name>
    <name type="synonym">Culex aegypti</name>
    <dbReference type="NCBI Taxonomy" id="7159"/>
    <lineage>
        <taxon>Eukaryota</taxon>
        <taxon>Metazoa</taxon>
        <taxon>Ecdysozoa</taxon>
        <taxon>Arthropoda</taxon>
        <taxon>Hexapoda</taxon>
        <taxon>Insecta</taxon>
        <taxon>Pterygota</taxon>
        <taxon>Neoptera</taxon>
        <taxon>Endopterygota</taxon>
        <taxon>Diptera</taxon>
        <taxon>Nematocera</taxon>
        <taxon>Culicoidea</taxon>
        <taxon>Culicidae</taxon>
        <taxon>Culicinae</taxon>
        <taxon>Aedini</taxon>
        <taxon>Aedes</taxon>
        <taxon>Stegomyia</taxon>
    </lineage>
</organism>
<evidence type="ECO:0000256" key="1">
    <source>
        <dbReference type="ARBA" id="ARBA00004173"/>
    </source>
</evidence>
<evidence type="ECO:0000256" key="2">
    <source>
        <dbReference type="ARBA" id="ARBA00010371"/>
    </source>
</evidence>
<keyword evidence="5" id="KW-0496">Mitochondrion</keyword>
<gene>
    <name evidence="6" type="primary">5563901</name>
</gene>
<keyword evidence="3" id="KW-0809">Transit peptide</keyword>
<dbReference type="PANTHER" id="PTHR11695:SF645">
    <property type="entry name" value="RETICULON-4-INTERACTING PROTEIN 1, MITOCHONDRIAL-LIKE PROTEIN"/>
    <property type="match status" value="1"/>
</dbReference>
<dbReference type="AlphaFoldDB" id="A0A6I8T9M3"/>
<evidence type="ECO:0000256" key="4">
    <source>
        <dbReference type="ARBA" id="ARBA00023002"/>
    </source>
</evidence>
<dbReference type="EnsemblMetazoa" id="AAEL003991-RD">
    <property type="protein sequence ID" value="AAEL003991-PD"/>
    <property type="gene ID" value="AAEL003991"/>
</dbReference>
<keyword evidence="7" id="KW-1185">Reference proteome</keyword>
<reference evidence="6 7" key="1">
    <citation type="submission" date="2017-06" db="EMBL/GenBank/DDBJ databases">
        <title>Aedes aegypti genome working group (AGWG) sequencing and assembly.</title>
        <authorList>
            <consortium name="Aedes aegypti Genome Working Group (AGWG)"/>
            <person name="Matthews B.J."/>
        </authorList>
    </citation>
    <scope>NUCLEOTIDE SEQUENCE [LARGE SCALE GENOMIC DNA]</scope>
    <source>
        <strain evidence="6 7">LVP_AGWG</strain>
    </source>
</reference>
<reference evidence="6" key="2">
    <citation type="submission" date="2020-05" db="UniProtKB">
        <authorList>
            <consortium name="EnsemblMetazoa"/>
        </authorList>
    </citation>
    <scope>IDENTIFICATION</scope>
    <source>
        <strain evidence="6">LVP_AGWG</strain>
    </source>
</reference>
<dbReference type="Pfam" id="PF08240">
    <property type="entry name" value="ADH_N"/>
    <property type="match status" value="1"/>
</dbReference>
<dbReference type="InterPro" id="IPR011032">
    <property type="entry name" value="GroES-like_sf"/>
</dbReference>
<dbReference type="GO" id="GO:0005739">
    <property type="term" value="C:mitochondrion"/>
    <property type="evidence" value="ECO:0007669"/>
    <property type="project" value="UniProtKB-SubCell"/>
</dbReference>
<dbReference type="CDD" id="cd08248">
    <property type="entry name" value="RTN4I1"/>
    <property type="match status" value="1"/>
</dbReference>
<accession>A0A6I8T9M3</accession>
<dbReference type="SUPFAM" id="SSF51735">
    <property type="entry name" value="NAD(P)-binding Rossmann-fold domains"/>
    <property type="match status" value="1"/>
</dbReference>
<dbReference type="InterPro" id="IPR013154">
    <property type="entry name" value="ADH-like_N"/>
</dbReference>
<evidence type="ECO:0000256" key="5">
    <source>
        <dbReference type="ARBA" id="ARBA00023128"/>
    </source>
</evidence>
<dbReference type="SMART" id="SM00829">
    <property type="entry name" value="PKS_ER"/>
    <property type="match status" value="1"/>
</dbReference>
<evidence type="ECO:0000313" key="6">
    <source>
        <dbReference type="EnsemblMetazoa" id="AAEL003991-PD"/>
    </source>
</evidence>
<keyword evidence="4" id="KW-0560">Oxidoreductase</keyword>
<protein>
    <submittedName>
        <fullName evidence="6">Uncharacterized protein</fullName>
    </submittedName>
</protein>
<comment type="similarity">
    <text evidence="2">Belongs to the zinc-containing alcohol dehydrogenase family. Quinone oxidoreductase subfamily.</text>
</comment>